<evidence type="ECO:0000313" key="3">
    <source>
        <dbReference type="Proteomes" id="UP001066276"/>
    </source>
</evidence>
<accession>A0AAV7N5J1</accession>
<gene>
    <name evidence="2" type="ORF">NDU88_008644</name>
</gene>
<sequence length="149" mass="15654">MPCSMPPTPCPGLLMPPPVRSDAMLDASHPLPRASDASTGAQASDASTGAATSGRGALDAPAQAPPIRRARGELRGRKRPGPRGRRRAPLPGSGSPGRASRTSPVTPRRRAHAAVPRHDHVTLPQRARDRRLADVISSKRPSRRPLAGT</sequence>
<feature type="compositionally biased region" description="Low complexity" evidence="1">
    <location>
        <begin position="34"/>
        <end position="67"/>
    </location>
</feature>
<comment type="caution">
    <text evidence="2">The sequence shown here is derived from an EMBL/GenBank/DDBJ whole genome shotgun (WGS) entry which is preliminary data.</text>
</comment>
<keyword evidence="3" id="KW-1185">Reference proteome</keyword>
<evidence type="ECO:0000256" key="1">
    <source>
        <dbReference type="SAM" id="MobiDB-lite"/>
    </source>
</evidence>
<proteinExistence type="predicted"/>
<evidence type="ECO:0000313" key="2">
    <source>
        <dbReference type="EMBL" id="KAJ1111308.1"/>
    </source>
</evidence>
<dbReference type="AlphaFoldDB" id="A0AAV7N5J1"/>
<dbReference type="EMBL" id="JANPWB010000013">
    <property type="protein sequence ID" value="KAJ1111308.1"/>
    <property type="molecule type" value="Genomic_DNA"/>
</dbReference>
<dbReference type="Proteomes" id="UP001066276">
    <property type="component" value="Chromosome 9"/>
</dbReference>
<feature type="region of interest" description="Disordered" evidence="1">
    <location>
        <begin position="1"/>
        <end position="149"/>
    </location>
</feature>
<feature type="compositionally biased region" description="Pro residues" evidence="1">
    <location>
        <begin position="1"/>
        <end position="19"/>
    </location>
</feature>
<name>A0AAV7N5J1_PLEWA</name>
<organism evidence="2 3">
    <name type="scientific">Pleurodeles waltl</name>
    <name type="common">Iberian ribbed newt</name>
    <dbReference type="NCBI Taxonomy" id="8319"/>
    <lineage>
        <taxon>Eukaryota</taxon>
        <taxon>Metazoa</taxon>
        <taxon>Chordata</taxon>
        <taxon>Craniata</taxon>
        <taxon>Vertebrata</taxon>
        <taxon>Euteleostomi</taxon>
        <taxon>Amphibia</taxon>
        <taxon>Batrachia</taxon>
        <taxon>Caudata</taxon>
        <taxon>Salamandroidea</taxon>
        <taxon>Salamandridae</taxon>
        <taxon>Pleurodelinae</taxon>
        <taxon>Pleurodeles</taxon>
    </lineage>
</organism>
<feature type="compositionally biased region" description="Low complexity" evidence="1">
    <location>
        <begin position="89"/>
        <end position="106"/>
    </location>
</feature>
<feature type="compositionally biased region" description="Basic residues" evidence="1">
    <location>
        <begin position="76"/>
        <end position="88"/>
    </location>
</feature>
<feature type="compositionally biased region" description="Basic and acidic residues" evidence="1">
    <location>
        <begin position="116"/>
        <end position="133"/>
    </location>
</feature>
<protein>
    <submittedName>
        <fullName evidence="2">Uncharacterized protein</fullName>
    </submittedName>
</protein>
<reference evidence="2" key="1">
    <citation type="journal article" date="2022" name="bioRxiv">
        <title>Sequencing and chromosome-scale assembly of the giantPleurodeles waltlgenome.</title>
        <authorList>
            <person name="Brown T."/>
            <person name="Elewa A."/>
            <person name="Iarovenko S."/>
            <person name="Subramanian E."/>
            <person name="Araus A.J."/>
            <person name="Petzold A."/>
            <person name="Susuki M."/>
            <person name="Suzuki K.-i.T."/>
            <person name="Hayashi T."/>
            <person name="Toyoda A."/>
            <person name="Oliveira C."/>
            <person name="Osipova E."/>
            <person name="Leigh N.D."/>
            <person name="Simon A."/>
            <person name="Yun M.H."/>
        </authorList>
    </citation>
    <scope>NUCLEOTIDE SEQUENCE</scope>
    <source>
        <strain evidence="2">20211129_DDA</strain>
        <tissue evidence="2">Liver</tissue>
    </source>
</reference>